<feature type="region of interest" description="Disordered" evidence="1">
    <location>
        <begin position="1"/>
        <end position="117"/>
    </location>
</feature>
<protein>
    <submittedName>
        <fullName evidence="2">Uncharacterized protein</fullName>
    </submittedName>
</protein>
<dbReference type="AlphaFoldDB" id="A0A2Z7BQP0"/>
<sequence length="117" mass="12629">MNRSDPNEPVKPVQLDRTIQANNPSHARCRLQRPPATSRFRTLRSGHHGRSPTGWTTPGPAGPNQTSLGSNHGRMKEIKSREAGAPARPRDVPPSTPTAKPGSTDRLATLLPQHGPP</sequence>
<evidence type="ECO:0000313" key="2">
    <source>
        <dbReference type="EMBL" id="KZV36952.1"/>
    </source>
</evidence>
<organism evidence="2 3">
    <name type="scientific">Dorcoceras hygrometricum</name>
    <dbReference type="NCBI Taxonomy" id="472368"/>
    <lineage>
        <taxon>Eukaryota</taxon>
        <taxon>Viridiplantae</taxon>
        <taxon>Streptophyta</taxon>
        <taxon>Embryophyta</taxon>
        <taxon>Tracheophyta</taxon>
        <taxon>Spermatophyta</taxon>
        <taxon>Magnoliopsida</taxon>
        <taxon>eudicotyledons</taxon>
        <taxon>Gunneridae</taxon>
        <taxon>Pentapetalae</taxon>
        <taxon>asterids</taxon>
        <taxon>lamiids</taxon>
        <taxon>Lamiales</taxon>
        <taxon>Gesneriaceae</taxon>
        <taxon>Didymocarpoideae</taxon>
        <taxon>Trichosporeae</taxon>
        <taxon>Loxocarpinae</taxon>
        <taxon>Dorcoceras</taxon>
    </lineage>
</organism>
<name>A0A2Z7BQP0_9LAMI</name>
<evidence type="ECO:0000313" key="3">
    <source>
        <dbReference type="Proteomes" id="UP000250235"/>
    </source>
</evidence>
<evidence type="ECO:0000256" key="1">
    <source>
        <dbReference type="SAM" id="MobiDB-lite"/>
    </source>
</evidence>
<reference evidence="2 3" key="1">
    <citation type="journal article" date="2015" name="Proc. Natl. Acad. Sci. U.S.A.">
        <title>The resurrection genome of Boea hygrometrica: A blueprint for survival of dehydration.</title>
        <authorList>
            <person name="Xiao L."/>
            <person name="Yang G."/>
            <person name="Zhang L."/>
            <person name="Yang X."/>
            <person name="Zhao S."/>
            <person name="Ji Z."/>
            <person name="Zhou Q."/>
            <person name="Hu M."/>
            <person name="Wang Y."/>
            <person name="Chen M."/>
            <person name="Xu Y."/>
            <person name="Jin H."/>
            <person name="Xiao X."/>
            <person name="Hu G."/>
            <person name="Bao F."/>
            <person name="Hu Y."/>
            <person name="Wan P."/>
            <person name="Li L."/>
            <person name="Deng X."/>
            <person name="Kuang T."/>
            <person name="Xiang C."/>
            <person name="Zhu J.K."/>
            <person name="Oliver M.J."/>
            <person name="He Y."/>
        </authorList>
    </citation>
    <scope>NUCLEOTIDE SEQUENCE [LARGE SCALE GENOMIC DNA]</scope>
    <source>
        <strain evidence="3">cv. XS01</strain>
    </source>
</reference>
<feature type="compositionally biased region" description="Low complexity" evidence="1">
    <location>
        <begin position="52"/>
        <end position="63"/>
    </location>
</feature>
<proteinExistence type="predicted"/>
<dbReference type="Proteomes" id="UP000250235">
    <property type="component" value="Unassembled WGS sequence"/>
</dbReference>
<feature type="compositionally biased region" description="Basic residues" evidence="1">
    <location>
        <begin position="41"/>
        <end position="50"/>
    </location>
</feature>
<accession>A0A2Z7BQP0</accession>
<gene>
    <name evidence="2" type="ORF">F511_20133</name>
</gene>
<keyword evidence="3" id="KW-1185">Reference proteome</keyword>
<dbReference type="EMBL" id="KV003180">
    <property type="protein sequence ID" value="KZV36952.1"/>
    <property type="molecule type" value="Genomic_DNA"/>
</dbReference>